<sequence>MTDSFGNYSPVVGTPMARKGAHAAVPQPRAVPPPPRPPDRPQFEVALRGYDRTAVDAFLDAHVAERQALRHELEASERRRQQAEQRAASTERENRTLREGRAAAPGAPPRPTGDGFGLRVEKLLRLAEQEAGEVRDAAAREATALLEQARARAEQHRHEVEQELITRSTALDQQAAQRAAEQQEREQQIADQLEAARSEAQSLRDAAERAARQRRAEAEAEADAVRARAEAEARRVLEQSRLEADRLAAVQGGARADIARLVDLLAVELGDAAPAGARRGAATAGAPRAAEPMTTDGPEVAGERAPATASAGR</sequence>
<gene>
    <name evidence="2" type="ORF">PHY01_27630</name>
</gene>
<dbReference type="PANTHER" id="PTHR35794:SF1">
    <property type="entry name" value="CELL CYCLE PROTEIN GPSB"/>
    <property type="match status" value="1"/>
</dbReference>
<proteinExistence type="predicted"/>
<dbReference type="AlphaFoldDB" id="A0A4Y3WQX1"/>
<evidence type="ECO:0000313" key="3">
    <source>
        <dbReference type="Proteomes" id="UP000320338"/>
    </source>
</evidence>
<dbReference type="InterPro" id="IPR007793">
    <property type="entry name" value="DivIVA_fam"/>
</dbReference>
<dbReference type="EMBL" id="BJNG01000019">
    <property type="protein sequence ID" value="GEC20480.1"/>
    <property type="molecule type" value="Genomic_DNA"/>
</dbReference>
<reference evidence="2 3" key="1">
    <citation type="submission" date="2019-06" db="EMBL/GenBank/DDBJ databases">
        <title>Whole genome shotgun sequence of Pseudonocardia hydrocarbonoxydans NBRC 14498.</title>
        <authorList>
            <person name="Hosoyama A."/>
            <person name="Uohara A."/>
            <person name="Ohji S."/>
            <person name="Ichikawa N."/>
        </authorList>
    </citation>
    <scope>NUCLEOTIDE SEQUENCE [LARGE SCALE GENOMIC DNA]</scope>
    <source>
        <strain evidence="2 3">NBRC 14498</strain>
    </source>
</reference>
<comment type="caution">
    <text evidence="2">The sequence shown here is derived from an EMBL/GenBank/DDBJ whole genome shotgun (WGS) entry which is preliminary data.</text>
</comment>
<name>A0A4Y3WQX1_9PSEU</name>
<feature type="region of interest" description="Disordered" evidence="1">
    <location>
        <begin position="165"/>
        <end position="184"/>
    </location>
</feature>
<feature type="region of interest" description="Disordered" evidence="1">
    <location>
        <begin position="72"/>
        <end position="116"/>
    </location>
</feature>
<dbReference type="Proteomes" id="UP000320338">
    <property type="component" value="Unassembled WGS sequence"/>
</dbReference>
<accession>A0A4Y3WQX1</accession>
<evidence type="ECO:0000256" key="1">
    <source>
        <dbReference type="SAM" id="MobiDB-lite"/>
    </source>
</evidence>
<dbReference type="PANTHER" id="PTHR35794">
    <property type="entry name" value="CELL DIVISION PROTEIN DIVIVA"/>
    <property type="match status" value="1"/>
</dbReference>
<feature type="region of interest" description="Disordered" evidence="1">
    <location>
        <begin position="273"/>
        <end position="313"/>
    </location>
</feature>
<feature type="region of interest" description="Disordered" evidence="1">
    <location>
        <begin position="1"/>
        <end position="43"/>
    </location>
</feature>
<evidence type="ECO:0000313" key="2">
    <source>
        <dbReference type="EMBL" id="GEC20480.1"/>
    </source>
</evidence>
<protein>
    <recommendedName>
        <fullName evidence="4">Cell wall synthesis protein Wag31</fullName>
    </recommendedName>
</protein>
<feature type="compositionally biased region" description="Basic and acidic residues" evidence="1">
    <location>
        <begin position="205"/>
        <end position="234"/>
    </location>
</feature>
<keyword evidence="3" id="KW-1185">Reference proteome</keyword>
<feature type="region of interest" description="Disordered" evidence="1">
    <location>
        <begin position="197"/>
        <end position="234"/>
    </location>
</feature>
<evidence type="ECO:0008006" key="4">
    <source>
        <dbReference type="Google" id="ProtNLM"/>
    </source>
</evidence>
<organism evidence="2 3">
    <name type="scientific">Pseudonocardia hydrocarbonoxydans</name>
    <dbReference type="NCBI Taxonomy" id="76726"/>
    <lineage>
        <taxon>Bacteria</taxon>
        <taxon>Bacillati</taxon>
        <taxon>Actinomycetota</taxon>
        <taxon>Actinomycetes</taxon>
        <taxon>Pseudonocardiales</taxon>
        <taxon>Pseudonocardiaceae</taxon>
        <taxon>Pseudonocardia</taxon>
    </lineage>
</organism>
<feature type="compositionally biased region" description="Basic and acidic residues" evidence="1">
    <location>
        <begin position="72"/>
        <end position="101"/>
    </location>
</feature>
<feature type="compositionally biased region" description="Low complexity" evidence="1">
    <location>
        <begin position="170"/>
        <end position="180"/>
    </location>
</feature>
<feature type="compositionally biased region" description="Low complexity" evidence="1">
    <location>
        <begin position="273"/>
        <end position="292"/>
    </location>
</feature>